<dbReference type="OrthoDB" id="2450678at2"/>
<organism evidence="1 2">
    <name type="scientific">Salinibacillus xinjiangensis</name>
    <dbReference type="NCBI Taxonomy" id="1229268"/>
    <lineage>
        <taxon>Bacteria</taxon>
        <taxon>Bacillati</taxon>
        <taxon>Bacillota</taxon>
        <taxon>Bacilli</taxon>
        <taxon>Bacillales</taxon>
        <taxon>Bacillaceae</taxon>
        <taxon>Salinibacillus</taxon>
    </lineage>
</organism>
<evidence type="ECO:0000313" key="1">
    <source>
        <dbReference type="EMBL" id="MRG85021.1"/>
    </source>
</evidence>
<proteinExistence type="predicted"/>
<keyword evidence="2" id="KW-1185">Reference proteome</keyword>
<protein>
    <submittedName>
        <fullName evidence="1">Uncharacterized protein</fullName>
    </submittedName>
</protein>
<reference evidence="1 2" key="1">
    <citation type="submission" date="2019-11" db="EMBL/GenBank/DDBJ databases">
        <authorList>
            <person name="Li J."/>
        </authorList>
    </citation>
    <scope>NUCLEOTIDE SEQUENCE [LARGE SCALE GENOMIC DNA]</scope>
    <source>
        <strain evidence="1 2">J4</strain>
    </source>
</reference>
<gene>
    <name evidence="1" type="ORF">GH754_01615</name>
</gene>
<evidence type="ECO:0000313" key="2">
    <source>
        <dbReference type="Proteomes" id="UP000480185"/>
    </source>
</evidence>
<comment type="caution">
    <text evidence="1">The sequence shown here is derived from an EMBL/GenBank/DDBJ whole genome shotgun (WGS) entry which is preliminary data.</text>
</comment>
<dbReference type="AlphaFoldDB" id="A0A6G1X207"/>
<sequence>MKNMGKWKRVLLGTSLAAAIFAIAGYGSFALFSGTEEVEGEIDHLVVELSSNVEEIDYDVDVGEGELLAPGRTAMGEWVTLETNLSEMANFNLGYELQLLKDNEPVMDESVSLESYRSAAVLTLGDDEFYVPLECADVLRRYLVNPNDPPTDDYGRIIHKGDAQIALANQDNLNRLLRDLTVGEIDAILFPDTIFFPDTRLFPDSSFMTANFFPDDYFNEGDVETPVLFPDSTFHLQEGQQVNFLFGTHLKREAGNEYQGLTLDTKFNFGVGQMTERPM</sequence>
<dbReference type="EMBL" id="WJNH01000001">
    <property type="protein sequence ID" value="MRG85021.1"/>
    <property type="molecule type" value="Genomic_DNA"/>
</dbReference>
<name>A0A6G1X207_9BACI</name>
<dbReference type="RefSeq" id="WP_153726977.1">
    <property type="nucleotide sequence ID" value="NZ_WJNH01000001.1"/>
</dbReference>
<dbReference type="Proteomes" id="UP000480185">
    <property type="component" value="Unassembled WGS sequence"/>
</dbReference>
<accession>A0A6G1X207</accession>